<dbReference type="EMBL" id="GEDG01042108">
    <property type="protein sequence ID" value="JAP06251.1"/>
    <property type="molecule type" value="Transcribed_RNA"/>
</dbReference>
<evidence type="ECO:0000313" key="1">
    <source>
        <dbReference type="EMBL" id="JAP06251.1"/>
    </source>
</evidence>
<dbReference type="AlphaFoldDB" id="A0A0V0GG50"/>
<protein>
    <submittedName>
        <fullName evidence="1">Putative ovule protein</fullName>
    </submittedName>
</protein>
<organism evidence="1">
    <name type="scientific">Solanum chacoense</name>
    <name type="common">Chaco potato</name>
    <dbReference type="NCBI Taxonomy" id="4108"/>
    <lineage>
        <taxon>Eukaryota</taxon>
        <taxon>Viridiplantae</taxon>
        <taxon>Streptophyta</taxon>
        <taxon>Embryophyta</taxon>
        <taxon>Tracheophyta</taxon>
        <taxon>Spermatophyta</taxon>
        <taxon>Magnoliopsida</taxon>
        <taxon>eudicotyledons</taxon>
        <taxon>Gunneridae</taxon>
        <taxon>Pentapetalae</taxon>
        <taxon>asterids</taxon>
        <taxon>lamiids</taxon>
        <taxon>Solanales</taxon>
        <taxon>Solanaceae</taxon>
        <taxon>Solanoideae</taxon>
        <taxon>Solaneae</taxon>
        <taxon>Solanum</taxon>
    </lineage>
</organism>
<name>A0A0V0GG50_SOLCH</name>
<sequence length="68" mass="7801">KGFLSQSGRARHQWPYKHKCSMLSPTSNCLLQQSSNIGCKELWKIKKLDVSISDQMSSESPDTIYRKL</sequence>
<accession>A0A0V0GG50</accession>
<proteinExistence type="predicted"/>
<feature type="non-terminal residue" evidence="1">
    <location>
        <position position="1"/>
    </location>
</feature>
<reference evidence="1" key="1">
    <citation type="submission" date="2015-12" db="EMBL/GenBank/DDBJ databases">
        <title>Gene expression during late stages of embryo sac development: a critical building block for successful pollen-pistil interactions.</title>
        <authorList>
            <person name="Liu Y."/>
            <person name="Joly V."/>
            <person name="Sabar M."/>
            <person name="Matton D.P."/>
        </authorList>
    </citation>
    <scope>NUCLEOTIDE SEQUENCE</scope>
</reference>